<keyword evidence="9" id="KW-0732">Signal</keyword>
<reference evidence="12" key="1">
    <citation type="journal article" date="2015" name="PLoS Genet.">
        <title>The dynamic genome and transcriptome of the human fungal pathogen Blastomyces and close relative Emmonsia.</title>
        <authorList>
            <person name="Munoz J.F."/>
            <person name="Gauthier G.M."/>
            <person name="Desjardins C.A."/>
            <person name="Gallo J.E."/>
            <person name="Holder J."/>
            <person name="Sullivan T.D."/>
            <person name="Marty A.J."/>
            <person name="Carmen J.C."/>
            <person name="Chen Z."/>
            <person name="Ding L."/>
            <person name="Gujja S."/>
            <person name="Magrini V."/>
            <person name="Misas E."/>
            <person name="Mitreva M."/>
            <person name="Priest M."/>
            <person name="Saif S."/>
            <person name="Whiston E.A."/>
            <person name="Young S."/>
            <person name="Zeng Q."/>
            <person name="Goldman W.E."/>
            <person name="Mardis E.R."/>
            <person name="Taylor J.W."/>
            <person name="McEwen J.G."/>
            <person name="Clay O.K."/>
            <person name="Klein B.S."/>
            <person name="Cuomo C.A."/>
        </authorList>
    </citation>
    <scope>NUCLEOTIDE SEQUENCE [LARGE SCALE GENOMIC DNA]</scope>
    <source>
        <strain evidence="12">UAMH 3008</strain>
    </source>
</reference>
<evidence type="ECO:0000259" key="10">
    <source>
        <dbReference type="Pfam" id="PF12862"/>
    </source>
</evidence>
<dbReference type="PANTHER" id="PTHR12830">
    <property type="entry name" value="ANAPHASE-PROMOTING COMPLEX SUBUNIT 5"/>
    <property type="match status" value="1"/>
</dbReference>
<dbReference type="GO" id="GO:0070979">
    <property type="term" value="P:protein K11-linked ubiquitination"/>
    <property type="evidence" value="ECO:0007669"/>
    <property type="project" value="TreeGrafter"/>
</dbReference>
<dbReference type="Pfam" id="PF12862">
    <property type="entry name" value="ANAPC5"/>
    <property type="match status" value="1"/>
</dbReference>
<name>A0A0G2J9T3_9EURO</name>
<keyword evidence="6" id="KW-0131">Cell cycle</keyword>
<evidence type="ECO:0000256" key="9">
    <source>
        <dbReference type="SAM" id="SignalP"/>
    </source>
</evidence>
<evidence type="ECO:0000313" key="11">
    <source>
        <dbReference type="EMBL" id="KKZ64531.1"/>
    </source>
</evidence>
<dbReference type="VEuPathDB" id="FungiDB:EMCG_01410"/>
<protein>
    <recommendedName>
        <fullName evidence="2">Anaphase-promoting complex subunit 5</fullName>
    </recommendedName>
    <alternativeName>
        <fullName evidence="7">Cyclosome subunit 5</fullName>
    </alternativeName>
</protein>
<feature type="signal peptide" evidence="9">
    <location>
        <begin position="1"/>
        <end position="22"/>
    </location>
</feature>
<evidence type="ECO:0000256" key="5">
    <source>
        <dbReference type="ARBA" id="ARBA00022786"/>
    </source>
</evidence>
<evidence type="ECO:0000256" key="1">
    <source>
        <dbReference type="ARBA" id="ARBA00007450"/>
    </source>
</evidence>
<sequence>MTRYLTPSKISLLALVSVYTEGVVPNSAIVPVLSFLVSHVLPLQPSTLDLTSTSTTPQDRSHAIAIQNFEAATSPLASSIPGRTVWDLLLKKLWNLDCSDALDEFFSGISDMLMKPREELINDCNNGIAPDTGRMLLSRVSPLGAFVRRAQLEYTRLQFHDAVALWRGFIKYRLPTYQLWAKRNPLDSQTAVDVNLVELGLDLTSPLAKVVYGALEEGRDVEVGMSTKDIERLLDFQIGEMQSNGCRITDEMRSRLEQMVISGVSIPSSQHYVKFLDSWKAGDYPSSFDHLHRYFDYTMQSRDRTFYQYALLNLAILQADFGCHGEAVSAMQEAVSIARETHDMNCLNFCMSWLYHFGKAFPDEMKDVQNTGMLGSEKEGLTFLQAKARETEMWSLLGTSLLSEAKLQLQNGESVASAFEHIVKASYLNVTKDISHSVGPQLMLQASAYVRIGVAHLAWSNCEIFQECYAKQAPFEDNLRVICRSSLLLAAKGSYGLSMARLNEISSDSLRVLKNQQNWTFFCGLLKLQRQLHSRDDKLAAEHLIPQLRACAPPDTELVLTLSLLEVDFLMRKGDYTGALKIIERNAQSTRQENFDVAAQVKLLIAKARIFDETNQPERGFSLAMRAANIAHRSRYLPGLWESIGVLSVILMTFKEFEAALEILESIVPQVLECEDAYLTARTYSLLVDASMGLAGQVQVQGQVQGRDKVRQKEHMARAVEFIDCAFEEFSNVEDVQGQCEMMAKKATVMHLSGDLVLANDYAAKYLDLKRQAAAER</sequence>
<organism evidence="11 12">
    <name type="scientific">[Emmonsia] crescens</name>
    <dbReference type="NCBI Taxonomy" id="73230"/>
    <lineage>
        <taxon>Eukaryota</taxon>
        <taxon>Fungi</taxon>
        <taxon>Dikarya</taxon>
        <taxon>Ascomycota</taxon>
        <taxon>Pezizomycotina</taxon>
        <taxon>Eurotiomycetes</taxon>
        <taxon>Eurotiomycetidae</taxon>
        <taxon>Onygenales</taxon>
        <taxon>Ajellomycetaceae</taxon>
        <taxon>Emergomyces</taxon>
    </lineage>
</organism>
<dbReference type="UniPathway" id="UPA00143"/>
<accession>A0A0G2J9T3</accession>
<comment type="function">
    <text evidence="8">Component of the anaphase promoting complex/cyclosome (APC/C), a cell cycle-regulated E3 ubiquitin ligase that controls progression through mitosis and the G1 phase of the cell cycle. The APC/C complex acts by mediating ubiquitination and subsequent degradation of target proteins: it mainly mediates the formation of 'Lys-11'-linked polyubiquitin chains and, to a lower extent, the formation of 'Lys-48'- and 'Lys-63'-linked polyubiquitin chains. The APC/C complex catalyzes assembly of branched 'Lys-11'-/'Lys-48'-linked branched ubiquitin chains on target proteins.</text>
</comment>
<evidence type="ECO:0000313" key="12">
    <source>
        <dbReference type="Proteomes" id="UP000034164"/>
    </source>
</evidence>
<dbReference type="OrthoDB" id="2504561at2759"/>
<evidence type="ECO:0000256" key="8">
    <source>
        <dbReference type="ARBA" id="ARBA00045696"/>
    </source>
</evidence>
<evidence type="ECO:0000256" key="7">
    <source>
        <dbReference type="ARBA" id="ARBA00031069"/>
    </source>
</evidence>
<dbReference type="Gene3D" id="1.25.40.10">
    <property type="entry name" value="Tetratricopeptide repeat domain"/>
    <property type="match status" value="1"/>
</dbReference>
<dbReference type="GO" id="GO:0045842">
    <property type="term" value="P:positive regulation of mitotic metaphase/anaphase transition"/>
    <property type="evidence" value="ECO:0007669"/>
    <property type="project" value="TreeGrafter"/>
</dbReference>
<dbReference type="PANTHER" id="PTHR12830:SF9">
    <property type="entry name" value="ANAPHASE-PROMOTING COMPLEX SUBUNIT 5"/>
    <property type="match status" value="1"/>
</dbReference>
<comment type="caution">
    <text evidence="11">The sequence shown here is derived from an EMBL/GenBank/DDBJ whole genome shotgun (WGS) entry which is preliminary data.</text>
</comment>
<keyword evidence="5" id="KW-0833">Ubl conjugation pathway</keyword>
<keyword evidence="3" id="KW-0132">Cell division</keyword>
<feature type="chain" id="PRO_5002546396" description="Anaphase-promoting complex subunit 5" evidence="9">
    <location>
        <begin position="23"/>
        <end position="777"/>
    </location>
</feature>
<evidence type="ECO:0000256" key="3">
    <source>
        <dbReference type="ARBA" id="ARBA00022618"/>
    </source>
</evidence>
<keyword evidence="4" id="KW-0498">Mitosis</keyword>
<gene>
    <name evidence="11" type="ORF">EMCG_01410</name>
</gene>
<dbReference type="GO" id="GO:0051301">
    <property type="term" value="P:cell division"/>
    <property type="evidence" value="ECO:0007669"/>
    <property type="project" value="UniProtKB-KW"/>
</dbReference>
<dbReference type="InterPro" id="IPR026000">
    <property type="entry name" value="Apc5_dom"/>
</dbReference>
<evidence type="ECO:0000256" key="4">
    <source>
        <dbReference type="ARBA" id="ARBA00022776"/>
    </source>
</evidence>
<comment type="similarity">
    <text evidence="1">Belongs to the APC5 family.</text>
</comment>
<evidence type="ECO:0000256" key="2">
    <source>
        <dbReference type="ARBA" id="ARBA00016066"/>
    </source>
</evidence>
<dbReference type="GO" id="GO:0031145">
    <property type="term" value="P:anaphase-promoting complex-dependent catabolic process"/>
    <property type="evidence" value="ECO:0007669"/>
    <property type="project" value="TreeGrafter"/>
</dbReference>
<dbReference type="Proteomes" id="UP000034164">
    <property type="component" value="Unassembled WGS sequence"/>
</dbReference>
<dbReference type="InterPro" id="IPR011990">
    <property type="entry name" value="TPR-like_helical_dom_sf"/>
</dbReference>
<dbReference type="EMBL" id="LCZI01000780">
    <property type="protein sequence ID" value="KKZ64531.1"/>
    <property type="molecule type" value="Genomic_DNA"/>
</dbReference>
<proteinExistence type="inferred from homology"/>
<feature type="domain" description="Anaphase-promoting complex subunit 5" evidence="10">
    <location>
        <begin position="271"/>
        <end position="360"/>
    </location>
</feature>
<dbReference type="AlphaFoldDB" id="A0A0G2J9T3"/>
<dbReference type="InterPro" id="IPR037679">
    <property type="entry name" value="Apc5"/>
</dbReference>
<dbReference type="GO" id="GO:0005680">
    <property type="term" value="C:anaphase-promoting complex"/>
    <property type="evidence" value="ECO:0007669"/>
    <property type="project" value="InterPro"/>
</dbReference>
<evidence type="ECO:0000256" key="6">
    <source>
        <dbReference type="ARBA" id="ARBA00023306"/>
    </source>
</evidence>